<dbReference type="RefSeq" id="WP_264890718.1">
    <property type="nucleotide sequence ID" value="NZ_AP026830.1"/>
</dbReference>
<dbReference type="EMBL" id="AP026830">
    <property type="protein sequence ID" value="BDR92971.1"/>
    <property type="molecule type" value="Genomic_DNA"/>
</dbReference>
<proteinExistence type="predicted"/>
<accession>A0ABN6SV58</accession>
<evidence type="ECO:0000313" key="1">
    <source>
        <dbReference type="EMBL" id="BDR92971.1"/>
    </source>
</evidence>
<name>A0ABN6SV58_9CREN</name>
<organism evidence="1 2">
    <name type="scientific">Vulcanisaeta souniana JCM 11219</name>
    <dbReference type="NCBI Taxonomy" id="1293586"/>
    <lineage>
        <taxon>Archaea</taxon>
        <taxon>Thermoproteota</taxon>
        <taxon>Thermoprotei</taxon>
        <taxon>Thermoproteales</taxon>
        <taxon>Thermoproteaceae</taxon>
        <taxon>Vulcanisaeta</taxon>
    </lineage>
</organism>
<keyword evidence="2" id="KW-1185">Reference proteome</keyword>
<sequence length="40" mass="4602">MTFYYGIIDLDMLKKGVNKVRKYINDVKKLIADNPAAVSR</sequence>
<dbReference type="Proteomes" id="UP001060771">
    <property type="component" value="Chromosome"/>
</dbReference>
<evidence type="ECO:0000313" key="2">
    <source>
        <dbReference type="Proteomes" id="UP001060771"/>
    </source>
</evidence>
<dbReference type="GeneID" id="76207607"/>
<protein>
    <submittedName>
        <fullName evidence="1">Uncharacterized protein</fullName>
    </submittedName>
</protein>
<reference evidence="2" key="1">
    <citation type="submission" date="2022-09" db="EMBL/GenBank/DDBJ databases">
        <title>Complete genome sequence of Vulcanisaeta souniana.</title>
        <authorList>
            <person name="Kato S."/>
            <person name="Itoh T."/>
            <person name="Ohkuma M."/>
        </authorList>
    </citation>
    <scope>NUCLEOTIDE SEQUENCE [LARGE SCALE GENOMIC DNA]</scope>
    <source>
        <strain evidence="2">JCM 11219</strain>
    </source>
</reference>
<gene>
    <name evidence="1" type="ORF">Vsou_20640</name>
</gene>